<gene>
    <name evidence="1" type="ORF">EEDITHA_LOCUS4472</name>
</gene>
<accession>A0AAU9TS62</accession>
<evidence type="ECO:0000313" key="1">
    <source>
        <dbReference type="EMBL" id="CAH2088299.1"/>
    </source>
</evidence>
<organism evidence="1 2">
    <name type="scientific">Euphydryas editha</name>
    <name type="common">Edith's checkerspot</name>
    <dbReference type="NCBI Taxonomy" id="104508"/>
    <lineage>
        <taxon>Eukaryota</taxon>
        <taxon>Metazoa</taxon>
        <taxon>Ecdysozoa</taxon>
        <taxon>Arthropoda</taxon>
        <taxon>Hexapoda</taxon>
        <taxon>Insecta</taxon>
        <taxon>Pterygota</taxon>
        <taxon>Neoptera</taxon>
        <taxon>Endopterygota</taxon>
        <taxon>Lepidoptera</taxon>
        <taxon>Glossata</taxon>
        <taxon>Ditrysia</taxon>
        <taxon>Papilionoidea</taxon>
        <taxon>Nymphalidae</taxon>
        <taxon>Nymphalinae</taxon>
        <taxon>Euphydryas</taxon>
    </lineage>
</organism>
<dbReference type="Proteomes" id="UP001153954">
    <property type="component" value="Unassembled WGS sequence"/>
</dbReference>
<sequence length="176" mass="20188">MLKAYGRIDSPFFIFRREAGLPTHNEGELGDRCPSQVLRHLRTLAEWCLRQHRHLKESHYAGIMEGGGKPEELSVASAADNSSSSRRLVVTELVSHRRFLIETGSNLSCCSPMTLRRNDYLRHLDVVFSHNTKYIKLFLSGSSQFRVGTFGEYLRLSYLSCSGRILIFSKHKYKHL</sequence>
<proteinExistence type="predicted"/>
<protein>
    <recommendedName>
        <fullName evidence="3">Maturase K</fullName>
    </recommendedName>
</protein>
<dbReference type="AlphaFoldDB" id="A0AAU9TS62"/>
<evidence type="ECO:0000313" key="2">
    <source>
        <dbReference type="Proteomes" id="UP001153954"/>
    </source>
</evidence>
<dbReference type="EMBL" id="CAKOGL010000007">
    <property type="protein sequence ID" value="CAH2088299.1"/>
    <property type="molecule type" value="Genomic_DNA"/>
</dbReference>
<name>A0AAU9TS62_EUPED</name>
<comment type="caution">
    <text evidence="1">The sequence shown here is derived from an EMBL/GenBank/DDBJ whole genome shotgun (WGS) entry which is preliminary data.</text>
</comment>
<reference evidence="1" key="1">
    <citation type="submission" date="2022-03" db="EMBL/GenBank/DDBJ databases">
        <authorList>
            <person name="Tunstrom K."/>
        </authorList>
    </citation>
    <scope>NUCLEOTIDE SEQUENCE</scope>
</reference>
<keyword evidence="2" id="KW-1185">Reference proteome</keyword>
<evidence type="ECO:0008006" key="3">
    <source>
        <dbReference type="Google" id="ProtNLM"/>
    </source>
</evidence>